<proteinExistence type="predicted"/>
<dbReference type="Proteomes" id="UP000308267">
    <property type="component" value="Unassembled WGS sequence"/>
</dbReference>
<sequence length="137" mass="15576">MCRCRCCLNELSQSTVLSTRSPHSLGEIRIAAVLQTWPHGCSPLESFSFLLFLSCSRLLIFPFFIVSCSARSSFLYASGLDGLVRIPKSFPHRNSIQFDRFDAHSSIFSTNDLLYMPMEQLSSFVPHRILLLINMPR</sequence>
<dbReference type="EMBL" id="SJOL01004163">
    <property type="protein sequence ID" value="TGZ71947.1"/>
    <property type="molecule type" value="Genomic_DNA"/>
</dbReference>
<evidence type="ECO:0000313" key="2">
    <source>
        <dbReference type="Proteomes" id="UP000308267"/>
    </source>
</evidence>
<evidence type="ECO:0000313" key="1">
    <source>
        <dbReference type="EMBL" id="TGZ71947.1"/>
    </source>
</evidence>
<reference evidence="1 2" key="1">
    <citation type="journal article" date="2019" name="BMC Genomics">
        <title>New insights from Opisthorchis felineus genome: update on genomics of the epidemiologically important liver flukes.</title>
        <authorList>
            <person name="Ershov N.I."/>
            <person name="Mordvinov V.A."/>
            <person name="Prokhortchouk E.B."/>
            <person name="Pakharukova M.Y."/>
            <person name="Gunbin K.V."/>
            <person name="Ustyantsev K."/>
            <person name="Genaev M.A."/>
            <person name="Blinov A.G."/>
            <person name="Mazur A."/>
            <person name="Boulygina E."/>
            <person name="Tsygankova S."/>
            <person name="Khrameeva E."/>
            <person name="Chekanov N."/>
            <person name="Fan G."/>
            <person name="Xiao A."/>
            <person name="Zhang H."/>
            <person name="Xu X."/>
            <person name="Yang H."/>
            <person name="Solovyev V."/>
            <person name="Lee S.M."/>
            <person name="Liu X."/>
            <person name="Afonnikov D.A."/>
            <person name="Skryabin K.G."/>
        </authorList>
    </citation>
    <scope>NUCLEOTIDE SEQUENCE [LARGE SCALE GENOMIC DNA]</scope>
    <source>
        <strain evidence="1">AK-0245</strain>
        <tissue evidence="1">Whole organism</tissue>
    </source>
</reference>
<accession>A0A4S2MCR0</accession>
<gene>
    <name evidence="1" type="ORF">CRM22_002368</name>
</gene>
<protein>
    <submittedName>
        <fullName evidence="1">Uncharacterized protein</fullName>
    </submittedName>
</protein>
<dbReference type="AlphaFoldDB" id="A0A4S2MCR0"/>
<organism evidence="1 2">
    <name type="scientific">Opisthorchis felineus</name>
    <dbReference type="NCBI Taxonomy" id="147828"/>
    <lineage>
        <taxon>Eukaryota</taxon>
        <taxon>Metazoa</taxon>
        <taxon>Spiralia</taxon>
        <taxon>Lophotrochozoa</taxon>
        <taxon>Platyhelminthes</taxon>
        <taxon>Trematoda</taxon>
        <taxon>Digenea</taxon>
        <taxon>Opisthorchiida</taxon>
        <taxon>Opisthorchiata</taxon>
        <taxon>Opisthorchiidae</taxon>
        <taxon>Opisthorchis</taxon>
    </lineage>
</organism>
<comment type="caution">
    <text evidence="1">The sequence shown here is derived from an EMBL/GenBank/DDBJ whole genome shotgun (WGS) entry which is preliminary data.</text>
</comment>
<name>A0A4S2MCR0_OPIFE</name>
<keyword evidence="2" id="KW-1185">Reference proteome</keyword>